<dbReference type="OrthoDB" id="21204at2759"/>
<gene>
    <name evidence="5" type="ORF">CTOB1V02_LOCUS5876</name>
</gene>
<feature type="compositionally biased region" description="Basic and acidic residues" evidence="4">
    <location>
        <begin position="185"/>
        <end position="272"/>
    </location>
</feature>
<sequence length="320" mass="36461">MSASCIICENSLLVEPGNPVQILCGHVFHETCLRDILIKSRSCPTCRRSSREEDMRHLLLDIPIVKELDASELRKKVKAAKKAVKEERKKYHDVKMQIVKLEKSAKGPEKQLVQYVDYLSSMMDSPAQSLVELAELIDVDELGKMTADVESSDSGCCENAECGRGLECENPGNAQKKTRTINTNEKQKESNKKEGLEKNHEESKNKELEENNGEKLQDAENPEKSKIEKLEENNGKKLQDAEKPEKSKIEKLDENNGKKLQEVENLDKKLQDVENLEESNNETLDENKKKIMENNNDKIMESKNNESLEKYNKNIIESAE</sequence>
<name>A0A7R8ZPZ9_9CRUS</name>
<evidence type="ECO:0000256" key="2">
    <source>
        <dbReference type="ARBA" id="ARBA00022833"/>
    </source>
</evidence>
<dbReference type="PANTHER" id="PTHR46569:SF1">
    <property type="entry name" value="E3 UBIQUITIN-PROTEIN LIGASE RFWD3-RELATED"/>
    <property type="match status" value="1"/>
</dbReference>
<dbReference type="InterPro" id="IPR052639">
    <property type="entry name" value="TRAIP_ubiq-protein_ligase"/>
</dbReference>
<feature type="region of interest" description="Disordered" evidence="4">
    <location>
        <begin position="168"/>
        <end position="305"/>
    </location>
</feature>
<feature type="compositionally biased region" description="Basic and acidic residues" evidence="4">
    <location>
        <begin position="285"/>
        <end position="305"/>
    </location>
</feature>
<keyword evidence="1" id="KW-0479">Metal-binding</keyword>
<evidence type="ECO:0000256" key="1">
    <source>
        <dbReference type="ARBA" id="ARBA00022771"/>
    </source>
</evidence>
<dbReference type="InterPro" id="IPR013083">
    <property type="entry name" value="Znf_RING/FYVE/PHD"/>
</dbReference>
<evidence type="ECO:0000313" key="5">
    <source>
        <dbReference type="EMBL" id="CAD7227983.1"/>
    </source>
</evidence>
<dbReference type="AlphaFoldDB" id="A0A7R8ZPZ9"/>
<organism evidence="5">
    <name type="scientific">Cyprideis torosa</name>
    <dbReference type="NCBI Taxonomy" id="163714"/>
    <lineage>
        <taxon>Eukaryota</taxon>
        <taxon>Metazoa</taxon>
        <taxon>Ecdysozoa</taxon>
        <taxon>Arthropoda</taxon>
        <taxon>Crustacea</taxon>
        <taxon>Oligostraca</taxon>
        <taxon>Ostracoda</taxon>
        <taxon>Podocopa</taxon>
        <taxon>Podocopida</taxon>
        <taxon>Cytherocopina</taxon>
        <taxon>Cytheroidea</taxon>
        <taxon>Cytherideidae</taxon>
        <taxon>Cyprideis</taxon>
    </lineage>
</organism>
<protein>
    <submittedName>
        <fullName evidence="5">Uncharacterized protein</fullName>
    </submittedName>
</protein>
<dbReference type="PANTHER" id="PTHR46569">
    <property type="entry name" value="E3 UBIQUITIN-PROTEIN LIGASE TRAIP"/>
    <property type="match status" value="1"/>
</dbReference>
<proteinExistence type="predicted"/>
<keyword evidence="1" id="KW-0863">Zinc-finger</keyword>
<feature type="compositionally biased region" description="Acidic residues" evidence="4">
    <location>
        <begin position="274"/>
        <end position="284"/>
    </location>
</feature>
<dbReference type="GO" id="GO:0005634">
    <property type="term" value="C:nucleus"/>
    <property type="evidence" value="ECO:0007669"/>
    <property type="project" value="TreeGrafter"/>
</dbReference>
<keyword evidence="3" id="KW-0175">Coiled coil</keyword>
<keyword evidence="2" id="KW-0862">Zinc</keyword>
<dbReference type="GO" id="GO:0061630">
    <property type="term" value="F:ubiquitin protein ligase activity"/>
    <property type="evidence" value="ECO:0007669"/>
    <property type="project" value="TreeGrafter"/>
</dbReference>
<evidence type="ECO:0000256" key="3">
    <source>
        <dbReference type="SAM" id="Coils"/>
    </source>
</evidence>
<dbReference type="InterPro" id="IPR001841">
    <property type="entry name" value="Znf_RING"/>
</dbReference>
<accession>A0A7R8ZPZ9</accession>
<dbReference type="Gene3D" id="3.30.40.10">
    <property type="entry name" value="Zinc/RING finger domain, C3HC4 (zinc finger)"/>
    <property type="match status" value="1"/>
</dbReference>
<dbReference type="GO" id="GO:0008270">
    <property type="term" value="F:zinc ion binding"/>
    <property type="evidence" value="ECO:0007669"/>
    <property type="project" value="UniProtKB-KW"/>
</dbReference>
<feature type="compositionally biased region" description="Polar residues" evidence="4">
    <location>
        <begin position="172"/>
        <end position="184"/>
    </location>
</feature>
<dbReference type="Pfam" id="PF13639">
    <property type="entry name" value="zf-RING_2"/>
    <property type="match status" value="1"/>
</dbReference>
<dbReference type="SUPFAM" id="SSF57850">
    <property type="entry name" value="RING/U-box"/>
    <property type="match status" value="1"/>
</dbReference>
<evidence type="ECO:0000256" key="4">
    <source>
        <dbReference type="SAM" id="MobiDB-lite"/>
    </source>
</evidence>
<dbReference type="GO" id="GO:0090734">
    <property type="term" value="C:site of DNA damage"/>
    <property type="evidence" value="ECO:0007669"/>
    <property type="project" value="TreeGrafter"/>
</dbReference>
<dbReference type="EMBL" id="OB661333">
    <property type="protein sequence ID" value="CAD7227983.1"/>
    <property type="molecule type" value="Genomic_DNA"/>
</dbReference>
<dbReference type="GO" id="GO:0016567">
    <property type="term" value="P:protein ubiquitination"/>
    <property type="evidence" value="ECO:0007669"/>
    <property type="project" value="TreeGrafter"/>
</dbReference>
<reference evidence="5" key="1">
    <citation type="submission" date="2020-11" db="EMBL/GenBank/DDBJ databases">
        <authorList>
            <person name="Tran Van P."/>
        </authorList>
    </citation>
    <scope>NUCLEOTIDE SEQUENCE</scope>
</reference>
<dbReference type="SMART" id="SM00184">
    <property type="entry name" value="RING"/>
    <property type="match status" value="1"/>
</dbReference>
<dbReference type="GO" id="GO:0031297">
    <property type="term" value="P:replication fork processing"/>
    <property type="evidence" value="ECO:0007669"/>
    <property type="project" value="TreeGrafter"/>
</dbReference>
<feature type="coiled-coil region" evidence="3">
    <location>
        <begin position="70"/>
        <end position="104"/>
    </location>
</feature>
<dbReference type="PROSITE" id="PS50089">
    <property type="entry name" value="ZF_RING_2"/>
    <property type="match status" value="1"/>
</dbReference>